<sequence length="112" mass="12337">MAILADLKDPRIEGVTVTKVEVSPDMRQAKVFVSIMGDDRAADLCMHGLQSSAGYLQQKIAKRIDTRYTPRVIFELDMGVKKSIAIARLLDDVLPEESAQSEADESAEDSPE</sequence>
<dbReference type="NCBIfam" id="TIGR00082">
    <property type="entry name" value="rbfA"/>
    <property type="match status" value="1"/>
</dbReference>
<dbReference type="GO" id="GO:0005829">
    <property type="term" value="C:cytosol"/>
    <property type="evidence" value="ECO:0007669"/>
    <property type="project" value="TreeGrafter"/>
</dbReference>
<evidence type="ECO:0000313" key="3">
    <source>
        <dbReference type="EMBL" id="BBO35470.1"/>
    </source>
</evidence>
<comment type="subunit">
    <text evidence="2">Monomer. Binds 30S ribosomal subunits, but not 50S ribosomal subunits or 70S ribosomes.</text>
</comment>
<dbReference type="Proteomes" id="UP000326837">
    <property type="component" value="Chromosome"/>
</dbReference>
<comment type="subcellular location">
    <subcellularLocation>
        <location evidence="2">Cytoplasm</location>
    </subcellularLocation>
</comment>
<evidence type="ECO:0000256" key="1">
    <source>
        <dbReference type="ARBA" id="ARBA00022517"/>
    </source>
</evidence>
<keyword evidence="4" id="KW-1185">Reference proteome</keyword>
<comment type="function">
    <text evidence="2">One of several proteins that assist in the late maturation steps of the functional core of the 30S ribosomal subunit. Associates with free 30S ribosomal subunits (but not with 30S subunits that are part of 70S ribosomes or polysomes). Required for efficient processing of 16S rRNA. May interact with the 5'-terminal helix region of 16S rRNA.</text>
</comment>
<dbReference type="EMBL" id="AP021861">
    <property type="protein sequence ID" value="BBO35470.1"/>
    <property type="molecule type" value="Genomic_DNA"/>
</dbReference>
<organism evidence="3 4">
    <name type="scientific">Lacipirellula parvula</name>
    <dbReference type="NCBI Taxonomy" id="2650471"/>
    <lineage>
        <taxon>Bacteria</taxon>
        <taxon>Pseudomonadati</taxon>
        <taxon>Planctomycetota</taxon>
        <taxon>Planctomycetia</taxon>
        <taxon>Pirellulales</taxon>
        <taxon>Lacipirellulaceae</taxon>
        <taxon>Lacipirellula</taxon>
    </lineage>
</organism>
<keyword evidence="2" id="KW-0963">Cytoplasm</keyword>
<dbReference type="InterPro" id="IPR000238">
    <property type="entry name" value="RbfA"/>
</dbReference>
<dbReference type="SUPFAM" id="SSF89919">
    <property type="entry name" value="Ribosome-binding factor A, RbfA"/>
    <property type="match status" value="1"/>
</dbReference>
<dbReference type="AlphaFoldDB" id="A0A5K7XF92"/>
<accession>A0A5K7XF92</accession>
<comment type="similarity">
    <text evidence="2">Belongs to the RbfA family.</text>
</comment>
<dbReference type="InterPro" id="IPR015946">
    <property type="entry name" value="KH_dom-like_a/b"/>
</dbReference>
<gene>
    <name evidence="2" type="primary">rbfA</name>
    <name evidence="3" type="ORF">PLANPX_5082</name>
</gene>
<keyword evidence="1 2" id="KW-0690">Ribosome biogenesis</keyword>
<dbReference type="KEGG" id="lpav:PLANPX_5082"/>
<reference evidence="4" key="1">
    <citation type="submission" date="2019-10" db="EMBL/GenBank/DDBJ databases">
        <title>Lacipirellula parvula gen. nov., sp. nov., representing a lineage of planctomycetes widespread in freshwater anoxic habitats, and description of the family Lacipirellulaceae.</title>
        <authorList>
            <person name="Dedysh S.N."/>
            <person name="Kulichevskaya I.S."/>
            <person name="Beletsky A.V."/>
            <person name="Rakitin A.L."/>
            <person name="Mardanov A.V."/>
            <person name="Ivanova A.A."/>
            <person name="Saltykova V.X."/>
            <person name="Rijpstra W.I.C."/>
            <person name="Sinninghe Damste J.S."/>
            <person name="Ravin N.V."/>
        </authorList>
    </citation>
    <scope>NUCLEOTIDE SEQUENCE [LARGE SCALE GENOMIC DNA]</scope>
    <source>
        <strain evidence="4">PX69</strain>
    </source>
</reference>
<proteinExistence type="inferred from homology"/>
<name>A0A5K7XF92_9BACT</name>
<dbReference type="InterPro" id="IPR023799">
    <property type="entry name" value="RbfA_dom_sf"/>
</dbReference>
<evidence type="ECO:0000313" key="4">
    <source>
        <dbReference type="Proteomes" id="UP000326837"/>
    </source>
</evidence>
<dbReference type="GO" id="GO:0030490">
    <property type="term" value="P:maturation of SSU-rRNA"/>
    <property type="evidence" value="ECO:0007669"/>
    <property type="project" value="UniProtKB-UniRule"/>
</dbReference>
<dbReference type="GO" id="GO:0043024">
    <property type="term" value="F:ribosomal small subunit binding"/>
    <property type="evidence" value="ECO:0007669"/>
    <property type="project" value="TreeGrafter"/>
</dbReference>
<dbReference type="HAMAP" id="MF_00003">
    <property type="entry name" value="RbfA"/>
    <property type="match status" value="1"/>
</dbReference>
<dbReference type="PANTHER" id="PTHR33515">
    <property type="entry name" value="RIBOSOME-BINDING FACTOR A, CHLOROPLASTIC-RELATED"/>
    <property type="match status" value="1"/>
</dbReference>
<dbReference type="Pfam" id="PF02033">
    <property type="entry name" value="RBFA"/>
    <property type="match status" value="1"/>
</dbReference>
<protein>
    <recommendedName>
        <fullName evidence="2">Ribosome-binding factor A</fullName>
    </recommendedName>
</protein>
<dbReference type="PANTHER" id="PTHR33515:SF1">
    <property type="entry name" value="RIBOSOME-BINDING FACTOR A, CHLOROPLASTIC-RELATED"/>
    <property type="match status" value="1"/>
</dbReference>
<evidence type="ECO:0000256" key="2">
    <source>
        <dbReference type="HAMAP-Rule" id="MF_00003"/>
    </source>
</evidence>
<dbReference type="Gene3D" id="3.30.300.20">
    <property type="match status" value="1"/>
</dbReference>